<dbReference type="InterPro" id="IPR022227">
    <property type="entry name" value="DUF3754"/>
</dbReference>
<accession>A0A1D1ZQ46</accession>
<feature type="compositionally biased region" description="Polar residues" evidence="1">
    <location>
        <begin position="27"/>
        <end position="38"/>
    </location>
</feature>
<feature type="region of interest" description="Disordered" evidence="1">
    <location>
        <begin position="286"/>
        <end position="331"/>
    </location>
</feature>
<feature type="compositionally biased region" description="Low complexity" evidence="1">
    <location>
        <begin position="303"/>
        <end position="318"/>
    </location>
</feature>
<sequence>SRWRRRAQGHDSHYKHPAEESGAHGGASTQKQASNPFTGTLVKRSGRSQGLGTGVSTVDSMEKSPLVVLPDGVTAPVDRFLDVPDGQLVSSFESASPPPTGDRSLMHIYDIMQRVVLQEDVQIKRRLEDDFAYFSGMGQGSNVTLGSSDSADSAATHDCEARFLNNFLHLANRAHFRVLNVGELEAAFADDFLFTLPVTVNYDAMDPGLLSRYWESRPEAAAASRLPEPLSDRAIILHRGVDMVTVEDQFIQQKIDCLISFYILQPLWTALISVARVFGADKELQEKAPPGLGDSPYVQPDASDTGKQSSSGSESPVKSSEDLAESSQRAGPRHNWMLDRQTFRTVFPNGKAVLKQLFKPIALQEVCLRDIILLYRPAMAKDGEEPKDVPLWKRGGQVEGMDREMLKQTMVLKRFRSVPLADLEMMLPDKTVYIPPNQYVSVGITVISGLVALLTTFLQSESMGVIFSGNLLKALGGILLSRAGQVAMQLQAEKASVSQQMTQMMYEKTLAAQQAVLSGLTDEVTRQRVRELFVAYCVLEQAKKALATEDLATAYAEYLSKTFDANVEMDGEHTLRTLRTWGLVKQATDGAWLAIPAERAEEALGRVWNDLYTYKPGDSPDDWQTSTTTNGVVAAAGSSSRATAFLRPPGGTQAAGFGGNRRASRRTHMAQLHVSGPARLAACAASTLRSPRAYGPRFL</sequence>
<dbReference type="PANTHER" id="PTHR33645:SF11">
    <property type="entry name" value="AMINOPEPTIDASE (DUF3754)"/>
    <property type="match status" value="1"/>
</dbReference>
<feature type="compositionally biased region" description="Basic and acidic residues" evidence="1">
    <location>
        <begin position="8"/>
        <end position="22"/>
    </location>
</feature>
<gene>
    <name evidence="2" type="ORF">g.56980</name>
</gene>
<dbReference type="PANTHER" id="PTHR33645">
    <property type="entry name" value="AMINOPEPTIDASE (DUF3754)"/>
    <property type="match status" value="1"/>
</dbReference>
<reference evidence="2" key="1">
    <citation type="submission" date="2015-08" db="EMBL/GenBank/DDBJ databases">
        <authorList>
            <person name="Babu N.S."/>
            <person name="Beckwith C.J."/>
            <person name="Beseler K.G."/>
            <person name="Brison A."/>
            <person name="Carone J.V."/>
            <person name="Caskin T.P."/>
            <person name="Diamond M."/>
            <person name="Durham M.E."/>
            <person name="Foxe J.M."/>
            <person name="Go M."/>
            <person name="Henderson B.A."/>
            <person name="Jones I.B."/>
            <person name="McGettigan J.A."/>
            <person name="Micheletti S.J."/>
            <person name="Nasrallah M.E."/>
            <person name="Ortiz D."/>
            <person name="Piller C.R."/>
            <person name="Privatt S.R."/>
            <person name="Schneider S.L."/>
            <person name="Sharp S."/>
            <person name="Smith T.C."/>
            <person name="Stanton J.D."/>
            <person name="Ullery H.E."/>
            <person name="Wilson R.J."/>
            <person name="Serrano M.G."/>
            <person name="Buck G."/>
            <person name="Lee V."/>
            <person name="Wang Y."/>
            <person name="Carvalho R."/>
            <person name="Voegtly L."/>
            <person name="Shi R."/>
            <person name="Duckworth R."/>
            <person name="Johnson A."/>
            <person name="Loviza R."/>
            <person name="Walstead R."/>
            <person name="Shah Z."/>
            <person name="Kiflezghi M."/>
            <person name="Wade K."/>
            <person name="Ball S.L."/>
            <person name="Bradley K.W."/>
            <person name="Asai D.J."/>
            <person name="Bowman C.A."/>
            <person name="Russell D.A."/>
            <person name="Pope W.H."/>
            <person name="Jacobs-Sera D."/>
            <person name="Hendrix R.W."/>
            <person name="Hatfull G.F."/>
        </authorList>
    </citation>
    <scope>NUCLEOTIDE SEQUENCE</scope>
</reference>
<name>A0A1D1ZQ46_AUXPR</name>
<feature type="region of interest" description="Disordered" evidence="1">
    <location>
        <begin position="1"/>
        <end position="57"/>
    </location>
</feature>
<evidence type="ECO:0000256" key="1">
    <source>
        <dbReference type="SAM" id="MobiDB-lite"/>
    </source>
</evidence>
<organism evidence="2">
    <name type="scientific">Auxenochlorella protothecoides</name>
    <name type="common">Green microalga</name>
    <name type="synonym">Chlorella protothecoides</name>
    <dbReference type="NCBI Taxonomy" id="3075"/>
    <lineage>
        <taxon>Eukaryota</taxon>
        <taxon>Viridiplantae</taxon>
        <taxon>Chlorophyta</taxon>
        <taxon>core chlorophytes</taxon>
        <taxon>Trebouxiophyceae</taxon>
        <taxon>Chlorellales</taxon>
        <taxon>Chlorellaceae</taxon>
        <taxon>Auxenochlorella</taxon>
    </lineage>
</organism>
<feature type="non-terminal residue" evidence="2">
    <location>
        <position position="1"/>
    </location>
</feature>
<dbReference type="AlphaFoldDB" id="A0A1D1ZQ46"/>
<dbReference type="EMBL" id="GDKF01009685">
    <property type="protein sequence ID" value="JAT68937.1"/>
    <property type="molecule type" value="Transcribed_RNA"/>
</dbReference>
<evidence type="ECO:0000313" key="2">
    <source>
        <dbReference type="EMBL" id="JAT68937.1"/>
    </source>
</evidence>
<proteinExistence type="predicted"/>
<feature type="compositionally biased region" description="Polar residues" evidence="1">
    <location>
        <begin position="47"/>
        <end position="57"/>
    </location>
</feature>
<protein>
    <submittedName>
        <fullName evidence="2">Uncharacterized protein</fullName>
    </submittedName>
</protein>
<dbReference type="Pfam" id="PF12576">
    <property type="entry name" value="DUF3754"/>
    <property type="match status" value="1"/>
</dbReference>